<dbReference type="EMBL" id="JAEMWV010000001">
    <property type="protein sequence ID" value="MBN8249968.1"/>
    <property type="molecule type" value="Genomic_DNA"/>
</dbReference>
<protein>
    <submittedName>
        <fullName evidence="1">ArpU family transcriptional regulator</fullName>
    </submittedName>
</protein>
<proteinExistence type="predicted"/>
<dbReference type="AlphaFoldDB" id="A0A8I1MBB9"/>
<dbReference type="InterPro" id="IPR006524">
    <property type="entry name" value="ArpU-like"/>
</dbReference>
<organism evidence="1 2">
    <name type="scientific">Priestia flexa</name>
    <dbReference type="NCBI Taxonomy" id="86664"/>
    <lineage>
        <taxon>Bacteria</taxon>
        <taxon>Bacillati</taxon>
        <taxon>Bacillota</taxon>
        <taxon>Bacilli</taxon>
        <taxon>Bacillales</taxon>
        <taxon>Bacillaceae</taxon>
        <taxon>Priestia</taxon>
    </lineage>
</organism>
<gene>
    <name evidence="1" type="ORF">JF537_00085</name>
</gene>
<dbReference type="Proteomes" id="UP000664578">
    <property type="component" value="Unassembled WGS sequence"/>
</dbReference>
<evidence type="ECO:0000313" key="2">
    <source>
        <dbReference type="Proteomes" id="UP000664578"/>
    </source>
</evidence>
<dbReference type="NCBIfam" id="TIGR01637">
    <property type="entry name" value="phage_arpU"/>
    <property type="match status" value="1"/>
</dbReference>
<name>A0A8I1MBB9_9BACI</name>
<dbReference type="RefSeq" id="WP_204271191.1">
    <property type="nucleotide sequence ID" value="NZ_CANLXW010000001.1"/>
</dbReference>
<accession>A0A8I1MBB9</accession>
<comment type="caution">
    <text evidence="1">The sequence shown here is derived from an EMBL/GenBank/DDBJ whole genome shotgun (WGS) entry which is preliminary data.</text>
</comment>
<reference evidence="1" key="1">
    <citation type="submission" date="2020-12" db="EMBL/GenBank/DDBJ databases">
        <title>PHA producing bacteria isolated from mangrove.</title>
        <authorList>
            <person name="Zheng W."/>
            <person name="Yu S."/>
            <person name="Huang Y."/>
        </authorList>
    </citation>
    <scope>NUCLEOTIDE SEQUENCE</scope>
    <source>
        <strain evidence="1">GN22-4</strain>
    </source>
</reference>
<sequence>MMDTLLPEIDVKATKRVVEAALEKYRVLLLTQNEEELPKVTATYSFVPPSNTNAFHSSTEDIAIRNISHEQARSKYLKRMVMAVNRLGYWERAILIQRYMLQDDVFDYQVYNDLNFSERKYYRLKEKAFIKLALSLRIEVYKEGDDK</sequence>
<evidence type="ECO:0000313" key="1">
    <source>
        <dbReference type="EMBL" id="MBN8249968.1"/>
    </source>
</evidence>